<gene>
    <name evidence="1" type="ORF">PPUN14671_02400</name>
</gene>
<reference evidence="1" key="1">
    <citation type="submission" date="2023-01" db="EMBL/GenBank/DDBJ databases">
        <title>Whole-genome sequence of Pseudomonas putida NBRC 14671.</title>
        <authorList>
            <person name="Morohoshi T."/>
            <person name="Someya N."/>
        </authorList>
    </citation>
    <scope>NUCLEOTIDE SEQUENCE</scope>
    <source>
        <strain evidence="1">NBRC 14671</strain>
    </source>
</reference>
<evidence type="ECO:0000313" key="1">
    <source>
        <dbReference type="EMBL" id="GLO33407.1"/>
    </source>
</evidence>
<accession>A0AA37VRN1</accession>
<protein>
    <submittedName>
        <fullName evidence="1">Uncharacterized protein</fullName>
    </submittedName>
</protein>
<dbReference type="Proteomes" id="UP001161257">
    <property type="component" value="Unassembled WGS sequence"/>
</dbReference>
<name>A0AA37VRN1_PSEPU</name>
<sequence length="194" mass="20904">MALQSLMKDKVDLLKQDGTRVSGLQASVQQGKIFTFAKEVIAPQDLLIRTTSIGAEETYEVVDPVFYEQHGSIAAHYQIRVRKLGIPEAKQHVQSITYNVSGAGARVNHNSVDNSVNTILIDSEVQGNLDTIREAIEKADLPPSERAEALEVVKELKNQFDSGKPKKTIVTALLGALPSIATITKAVSALAAAA</sequence>
<organism evidence="1 2">
    <name type="scientific">Pseudomonas putida</name>
    <name type="common">Arthrobacter siderocapsulatus</name>
    <dbReference type="NCBI Taxonomy" id="303"/>
    <lineage>
        <taxon>Bacteria</taxon>
        <taxon>Pseudomonadati</taxon>
        <taxon>Pseudomonadota</taxon>
        <taxon>Gammaproteobacteria</taxon>
        <taxon>Pseudomonadales</taxon>
        <taxon>Pseudomonadaceae</taxon>
        <taxon>Pseudomonas</taxon>
    </lineage>
</organism>
<dbReference type="RefSeq" id="WP_284354848.1">
    <property type="nucleotide sequence ID" value="NZ_BSKF01000006.1"/>
</dbReference>
<evidence type="ECO:0000313" key="2">
    <source>
        <dbReference type="Proteomes" id="UP001161257"/>
    </source>
</evidence>
<dbReference type="AlphaFoldDB" id="A0AA37VRN1"/>
<proteinExistence type="predicted"/>
<comment type="caution">
    <text evidence="1">The sequence shown here is derived from an EMBL/GenBank/DDBJ whole genome shotgun (WGS) entry which is preliminary data.</text>
</comment>
<dbReference type="EMBL" id="BSKJ01000001">
    <property type="protein sequence ID" value="GLO33407.1"/>
    <property type="molecule type" value="Genomic_DNA"/>
</dbReference>